<dbReference type="PANTHER" id="PTHR30251">
    <property type="entry name" value="PILUS ASSEMBLY CHAPERONE"/>
    <property type="match status" value="1"/>
</dbReference>
<evidence type="ECO:0000256" key="5">
    <source>
        <dbReference type="ARBA" id="ARBA00022764"/>
    </source>
</evidence>
<keyword evidence="7" id="KW-0393">Immunoglobulin domain</keyword>
<dbReference type="InterPro" id="IPR013783">
    <property type="entry name" value="Ig-like_fold"/>
</dbReference>
<dbReference type="EMBL" id="JACSQI010000001">
    <property type="protein sequence ID" value="MBD7971480.1"/>
    <property type="molecule type" value="Genomic_DNA"/>
</dbReference>
<keyword evidence="4 9" id="KW-0732">Signal</keyword>
<evidence type="ECO:0000256" key="2">
    <source>
        <dbReference type="ARBA" id="ARBA00007399"/>
    </source>
</evidence>
<evidence type="ECO:0000256" key="8">
    <source>
        <dbReference type="RuleBase" id="RU003918"/>
    </source>
</evidence>
<dbReference type="InterPro" id="IPR001829">
    <property type="entry name" value="Pili_assmbl_chaperone_bac"/>
</dbReference>
<comment type="subcellular location">
    <subcellularLocation>
        <location evidence="1 8">Periplasm</location>
    </subcellularLocation>
</comment>
<dbReference type="InterPro" id="IPR016147">
    <property type="entry name" value="Pili_assmbl_chaperone_N"/>
</dbReference>
<dbReference type="InterPro" id="IPR036316">
    <property type="entry name" value="Pili_assmbl_chap_C_dom_sf"/>
</dbReference>
<feature type="domain" description="Pili assembly chaperone N-terminal" evidence="10">
    <location>
        <begin position="27"/>
        <end position="151"/>
    </location>
</feature>
<keyword evidence="5" id="KW-0574">Periplasm</keyword>
<evidence type="ECO:0000313" key="12">
    <source>
        <dbReference type="EMBL" id="MBD7971480.1"/>
    </source>
</evidence>
<dbReference type="Pfam" id="PF02753">
    <property type="entry name" value="PapD_C"/>
    <property type="match status" value="1"/>
</dbReference>
<keyword evidence="3" id="KW-1029">Fimbrium biogenesis</keyword>
<evidence type="ECO:0000313" key="13">
    <source>
        <dbReference type="Proteomes" id="UP000605603"/>
    </source>
</evidence>
<dbReference type="RefSeq" id="WP_191772626.1">
    <property type="nucleotide sequence ID" value="NZ_JACSQI010000001.1"/>
</dbReference>
<sequence>MFPFVKKTVSTLFISALLTSAPVFADIVISGTRIIYDSNKKDVSVRLENKGNRPLLVQNWLDTGDDNADPSQIKVPFASTPPVSRIEPKRGQTIKIAYTSATPLPSDRESVFWFNVLEVPPKISNNTSENNNMLQLAFRTRIKLFYRPSGLQGESFEAPTKIKWQVTSQQGKAFVQANNPTAYYVSFNQISLDANGKKYSVEASMVAPFGQAEFAVKGLNNSVSTGKITYQAISDFGGMIDGSASL</sequence>
<evidence type="ECO:0000256" key="3">
    <source>
        <dbReference type="ARBA" id="ARBA00022558"/>
    </source>
</evidence>
<dbReference type="PROSITE" id="PS00635">
    <property type="entry name" value="PILI_CHAPERONE"/>
    <property type="match status" value="1"/>
</dbReference>
<keyword evidence="13" id="KW-1185">Reference proteome</keyword>
<evidence type="ECO:0000256" key="4">
    <source>
        <dbReference type="ARBA" id="ARBA00022729"/>
    </source>
</evidence>
<protein>
    <submittedName>
        <fullName evidence="12">Fimbrial chaperone</fullName>
    </submittedName>
</protein>
<feature type="chain" id="PRO_5045754455" evidence="9">
    <location>
        <begin position="26"/>
        <end position="246"/>
    </location>
</feature>
<dbReference type="SUPFAM" id="SSF49354">
    <property type="entry name" value="PapD-like"/>
    <property type="match status" value="1"/>
</dbReference>
<evidence type="ECO:0000259" key="11">
    <source>
        <dbReference type="Pfam" id="PF02753"/>
    </source>
</evidence>
<dbReference type="Gene3D" id="2.60.40.10">
    <property type="entry name" value="Immunoglobulins"/>
    <property type="match status" value="2"/>
</dbReference>
<dbReference type="SUPFAM" id="SSF49584">
    <property type="entry name" value="Periplasmic chaperone C-domain"/>
    <property type="match status" value="1"/>
</dbReference>
<feature type="signal peptide" evidence="9">
    <location>
        <begin position="1"/>
        <end position="25"/>
    </location>
</feature>
<evidence type="ECO:0000259" key="10">
    <source>
        <dbReference type="Pfam" id="PF00345"/>
    </source>
</evidence>
<dbReference type="InterPro" id="IPR018046">
    <property type="entry name" value="Pili_assmbl_chaperone_CS"/>
</dbReference>
<evidence type="ECO:0000256" key="9">
    <source>
        <dbReference type="SAM" id="SignalP"/>
    </source>
</evidence>
<dbReference type="InterPro" id="IPR050643">
    <property type="entry name" value="Periplasmic_pilus_chap"/>
</dbReference>
<comment type="similarity">
    <text evidence="2 8">Belongs to the periplasmic pilus chaperone family.</text>
</comment>
<dbReference type="Pfam" id="PF00345">
    <property type="entry name" value="PapD_N"/>
    <property type="match status" value="1"/>
</dbReference>
<organism evidence="12 13">
    <name type="scientific">Escherichia whittamii</name>
    <dbReference type="NCBI Taxonomy" id="2762229"/>
    <lineage>
        <taxon>Bacteria</taxon>
        <taxon>Pseudomonadati</taxon>
        <taxon>Pseudomonadota</taxon>
        <taxon>Gammaproteobacteria</taxon>
        <taxon>Enterobacterales</taxon>
        <taxon>Enterobacteriaceae</taxon>
        <taxon>Escherichia</taxon>
    </lineage>
</organism>
<accession>A0ABR8T6U9</accession>
<gene>
    <name evidence="12" type="ORF">H9644_00310</name>
</gene>
<reference evidence="12 13" key="1">
    <citation type="submission" date="2020-08" db="EMBL/GenBank/DDBJ databases">
        <title>A Genomic Blueprint of the Chicken Gut Microbiome.</title>
        <authorList>
            <person name="Gilroy R."/>
            <person name="Ravi A."/>
            <person name="Getino M."/>
            <person name="Pursley I."/>
            <person name="Horton D.L."/>
            <person name="Alikhan N.-F."/>
            <person name="Baker D."/>
            <person name="Gharbi K."/>
            <person name="Hall N."/>
            <person name="Watson M."/>
            <person name="Adriaenssens E.M."/>
            <person name="Foster-Nyarko E."/>
            <person name="Jarju S."/>
            <person name="Secka A."/>
            <person name="Antonio M."/>
            <person name="Oren A."/>
            <person name="Chaudhuri R."/>
            <person name="La Ragione R.M."/>
            <person name="Hildebrand F."/>
            <person name="Pallen M.J."/>
        </authorList>
    </citation>
    <scope>NUCLEOTIDE SEQUENCE [LARGE SCALE GENOMIC DNA]</scope>
    <source>
        <strain evidence="12 13">Sa2BVA5</strain>
    </source>
</reference>
<dbReference type="PANTHER" id="PTHR30251:SF2">
    <property type="entry name" value="FIMBRIAL CHAPERONE YADV-RELATED"/>
    <property type="match status" value="1"/>
</dbReference>
<name>A0ABR8T6U9_9ESCH</name>
<keyword evidence="6 8" id="KW-0143">Chaperone</keyword>
<evidence type="ECO:0000256" key="6">
    <source>
        <dbReference type="ARBA" id="ARBA00023186"/>
    </source>
</evidence>
<dbReference type="InterPro" id="IPR008962">
    <property type="entry name" value="PapD-like_sf"/>
</dbReference>
<evidence type="ECO:0000256" key="1">
    <source>
        <dbReference type="ARBA" id="ARBA00004418"/>
    </source>
</evidence>
<dbReference type="InterPro" id="IPR016148">
    <property type="entry name" value="Pili_assmbl_chaperone_C"/>
</dbReference>
<comment type="caution">
    <text evidence="12">The sequence shown here is derived from an EMBL/GenBank/DDBJ whole genome shotgun (WGS) entry which is preliminary data.</text>
</comment>
<proteinExistence type="inferred from homology"/>
<evidence type="ECO:0000256" key="7">
    <source>
        <dbReference type="ARBA" id="ARBA00023319"/>
    </source>
</evidence>
<dbReference type="NCBIfam" id="NF007398">
    <property type="entry name" value="PRK09926.1"/>
    <property type="match status" value="1"/>
</dbReference>
<dbReference type="Proteomes" id="UP000605603">
    <property type="component" value="Unassembled WGS sequence"/>
</dbReference>
<feature type="domain" description="Pili assembly chaperone C-terminal" evidence="11">
    <location>
        <begin position="178"/>
        <end position="239"/>
    </location>
</feature>
<dbReference type="PRINTS" id="PR00969">
    <property type="entry name" value="CHAPERONPILI"/>
</dbReference>